<proteinExistence type="predicted"/>
<dbReference type="SUPFAM" id="SSF52058">
    <property type="entry name" value="L domain-like"/>
    <property type="match status" value="1"/>
</dbReference>
<evidence type="ECO:0000256" key="3">
    <source>
        <dbReference type="ARBA" id="ARBA00022737"/>
    </source>
</evidence>
<evidence type="ECO:0000256" key="1">
    <source>
        <dbReference type="ARBA" id="ARBA00022614"/>
    </source>
</evidence>
<accession>D8LR92</accession>
<evidence type="ECO:0000313" key="5">
    <source>
        <dbReference type="EMBL" id="CBN74997.1"/>
    </source>
</evidence>
<dbReference type="InterPro" id="IPR003591">
    <property type="entry name" value="Leu-rich_rpt_typical-subtyp"/>
</dbReference>
<evidence type="ECO:0000256" key="4">
    <source>
        <dbReference type="SAM" id="MobiDB-lite"/>
    </source>
</evidence>
<sequence length="603" mass="63904">MDSDLDDVGRCIDVFGRGTMTRVYLSNNFISEMPVATFQGLSSLQWLYLDQNSLFALPGEIFSGLDQLERLSLHQNSLSTLHADTFAGLAGLQELSLTSNPDLQCVPANDAITLEVDDTTVGTCGCAPAEAVMCGDGVFCIPGELGYSCGTTAPTPAPTPGPTPPPSPAPSPAPTRAKNPCLDPASEAYLCSVNGTEIHLDYCGITDDDLEDVETCLDVLGRGSMTALYVRFNYLTTIPEGLFDGLGHLEKLYLNNNGLSETLSAESFQALGKLQVLNLNGNSLTALPTDLFRGLGQLRHLWINMNLLTTLAAELFDGLPQLESLDLRLNPELQCVPASAADNVETTEISSGVCGCSLAPAVLCDVGLACVPGELGFTCATSAPTPAPVLPGNNTCLDPASEHYVCGMPGTELDLAYCGITDDNLEELAACMDVFGRDAVKEVRLGYNYLTTFSGDLFHGLTHVERIFLNDNSLVSVPAEAFQGLQALQVLNLNRNSLVGIPASVFQPQDTNSTGPGHLQDIWMNMNLLSTLPAGLFDGLDMLTSLDLRLNPDLQCVPTTHDAVSVSAERLSSDVCECSPPQAAVCNAGQVCVPGEFGYTCGV</sequence>
<keyword evidence="3" id="KW-0677">Repeat</keyword>
<dbReference type="eggNOG" id="KOG4237">
    <property type="taxonomic scope" value="Eukaryota"/>
</dbReference>
<evidence type="ECO:0000313" key="6">
    <source>
        <dbReference type="Proteomes" id="UP000002630"/>
    </source>
</evidence>
<dbReference type="OrthoDB" id="546383at2759"/>
<dbReference type="GO" id="GO:0031012">
    <property type="term" value="C:extracellular matrix"/>
    <property type="evidence" value="ECO:0007669"/>
    <property type="project" value="TreeGrafter"/>
</dbReference>
<feature type="region of interest" description="Disordered" evidence="4">
    <location>
        <begin position="156"/>
        <end position="178"/>
    </location>
</feature>
<dbReference type="SMART" id="SM00369">
    <property type="entry name" value="LRR_TYP"/>
    <property type="match status" value="11"/>
</dbReference>
<dbReference type="Proteomes" id="UP000002630">
    <property type="component" value="Linkage Group LG16"/>
</dbReference>
<dbReference type="InterPro" id="IPR050328">
    <property type="entry name" value="Dev_Immune_Receptor"/>
</dbReference>
<dbReference type="GO" id="GO:0005615">
    <property type="term" value="C:extracellular space"/>
    <property type="evidence" value="ECO:0007669"/>
    <property type="project" value="TreeGrafter"/>
</dbReference>
<dbReference type="Pfam" id="PF13855">
    <property type="entry name" value="LRR_8"/>
    <property type="match status" value="3"/>
</dbReference>
<gene>
    <name evidence="5" type="ORF">Esi_0064_0023</name>
</gene>
<dbReference type="InParanoid" id="D8LR92"/>
<reference evidence="5 6" key="1">
    <citation type="journal article" date="2010" name="Nature">
        <title>The Ectocarpus genome and the independent evolution of multicellularity in brown algae.</title>
        <authorList>
            <person name="Cock J.M."/>
            <person name="Sterck L."/>
            <person name="Rouze P."/>
            <person name="Scornet D."/>
            <person name="Allen A.E."/>
            <person name="Amoutzias G."/>
            <person name="Anthouard V."/>
            <person name="Artiguenave F."/>
            <person name="Aury J.M."/>
            <person name="Badger J.H."/>
            <person name="Beszteri B."/>
            <person name="Billiau K."/>
            <person name="Bonnet E."/>
            <person name="Bothwell J.H."/>
            <person name="Bowler C."/>
            <person name="Boyen C."/>
            <person name="Brownlee C."/>
            <person name="Carrano C.J."/>
            <person name="Charrier B."/>
            <person name="Cho G.Y."/>
            <person name="Coelho S.M."/>
            <person name="Collen J."/>
            <person name="Corre E."/>
            <person name="Da Silva C."/>
            <person name="Delage L."/>
            <person name="Delaroque N."/>
            <person name="Dittami S.M."/>
            <person name="Doulbeau S."/>
            <person name="Elias M."/>
            <person name="Farnham G."/>
            <person name="Gachon C.M."/>
            <person name="Gschloessl B."/>
            <person name="Heesch S."/>
            <person name="Jabbari K."/>
            <person name="Jubin C."/>
            <person name="Kawai H."/>
            <person name="Kimura K."/>
            <person name="Kloareg B."/>
            <person name="Kupper F.C."/>
            <person name="Lang D."/>
            <person name="Le Bail A."/>
            <person name="Leblanc C."/>
            <person name="Lerouge P."/>
            <person name="Lohr M."/>
            <person name="Lopez P.J."/>
            <person name="Martens C."/>
            <person name="Maumus F."/>
            <person name="Michel G."/>
            <person name="Miranda-Saavedra D."/>
            <person name="Morales J."/>
            <person name="Moreau H."/>
            <person name="Motomura T."/>
            <person name="Nagasato C."/>
            <person name="Napoli C.A."/>
            <person name="Nelson D.R."/>
            <person name="Nyvall-Collen P."/>
            <person name="Peters A.F."/>
            <person name="Pommier C."/>
            <person name="Potin P."/>
            <person name="Poulain J."/>
            <person name="Quesneville H."/>
            <person name="Read B."/>
            <person name="Rensing S.A."/>
            <person name="Ritter A."/>
            <person name="Rousvoal S."/>
            <person name="Samanta M."/>
            <person name="Samson G."/>
            <person name="Schroeder D.C."/>
            <person name="Segurens B."/>
            <person name="Strittmatter M."/>
            <person name="Tonon T."/>
            <person name="Tregear J.W."/>
            <person name="Valentin K."/>
            <person name="von Dassow P."/>
            <person name="Yamagishi T."/>
            <person name="Van de Peer Y."/>
            <person name="Wincker P."/>
        </authorList>
    </citation>
    <scope>NUCLEOTIDE SEQUENCE [LARGE SCALE GENOMIC DNA]</scope>
    <source>
        <strain evidence="6">Ec32 / CCAP1310/4</strain>
    </source>
</reference>
<dbReference type="InterPro" id="IPR001611">
    <property type="entry name" value="Leu-rich_rpt"/>
</dbReference>
<dbReference type="EMBL" id="FN649741">
    <property type="protein sequence ID" value="CBN74997.1"/>
    <property type="molecule type" value="Genomic_DNA"/>
</dbReference>
<dbReference type="EMBL" id="FN648863">
    <property type="protein sequence ID" value="CBN74997.1"/>
    <property type="molecule type" value="Genomic_DNA"/>
</dbReference>
<organism evidence="5 6">
    <name type="scientific">Ectocarpus siliculosus</name>
    <name type="common">Brown alga</name>
    <name type="synonym">Conferva siliculosa</name>
    <dbReference type="NCBI Taxonomy" id="2880"/>
    <lineage>
        <taxon>Eukaryota</taxon>
        <taxon>Sar</taxon>
        <taxon>Stramenopiles</taxon>
        <taxon>Ochrophyta</taxon>
        <taxon>PX clade</taxon>
        <taxon>Phaeophyceae</taxon>
        <taxon>Ectocarpales</taxon>
        <taxon>Ectocarpaceae</taxon>
        <taxon>Ectocarpus</taxon>
    </lineage>
</organism>
<name>D8LR92_ECTSI</name>
<keyword evidence="6" id="KW-1185">Reference proteome</keyword>
<dbReference type="AlphaFoldDB" id="D8LR92"/>
<dbReference type="FunFam" id="3.80.10.10:FF:001164">
    <property type="entry name" value="GH01279p"/>
    <property type="match status" value="1"/>
</dbReference>
<dbReference type="Gene3D" id="3.80.10.10">
    <property type="entry name" value="Ribonuclease Inhibitor"/>
    <property type="match status" value="3"/>
</dbReference>
<dbReference type="STRING" id="2880.D8LR92"/>
<dbReference type="PANTHER" id="PTHR24373">
    <property type="entry name" value="SLIT RELATED LEUCINE-RICH REPEAT NEURONAL PROTEIN"/>
    <property type="match status" value="1"/>
</dbReference>
<keyword evidence="1" id="KW-0433">Leucine-rich repeat</keyword>
<evidence type="ECO:0000256" key="2">
    <source>
        <dbReference type="ARBA" id="ARBA00022729"/>
    </source>
</evidence>
<keyword evidence="2" id="KW-0732">Signal</keyword>
<protein>
    <submittedName>
        <fullName evidence="5">Hypothetical leucine rich repeat protein</fullName>
    </submittedName>
</protein>
<dbReference type="PANTHER" id="PTHR24373:SF383">
    <property type="entry name" value="LEUCINE-RICH REPEAT-CONTAINING PROTEIN 15-LIKE"/>
    <property type="match status" value="1"/>
</dbReference>
<dbReference type="InterPro" id="IPR032675">
    <property type="entry name" value="LRR_dom_sf"/>
</dbReference>
<feature type="compositionally biased region" description="Pro residues" evidence="4">
    <location>
        <begin position="156"/>
        <end position="173"/>
    </location>
</feature>